<dbReference type="PANTHER" id="PTHR48095">
    <property type="entry name" value="PYRUVATE CARBOXYLASE SUBUNIT A"/>
    <property type="match status" value="1"/>
</dbReference>
<dbReference type="STRING" id="995038.SAMN05216274_101228"/>
<dbReference type="Pfam" id="PF00289">
    <property type="entry name" value="Biotin_carb_N"/>
    <property type="match status" value="1"/>
</dbReference>
<dbReference type="SMART" id="SM00878">
    <property type="entry name" value="Biotin_carb_C"/>
    <property type="match status" value="1"/>
</dbReference>
<comment type="catalytic activity">
    <reaction evidence="6">
        <text>N(6)-biotinyl-L-lysyl-[protein] + hydrogencarbonate + ATP = N(6)-carboxybiotinyl-L-lysyl-[protein] + ADP + phosphate + H(+)</text>
        <dbReference type="Rhea" id="RHEA:13501"/>
        <dbReference type="Rhea" id="RHEA-COMP:10505"/>
        <dbReference type="Rhea" id="RHEA-COMP:10506"/>
        <dbReference type="ChEBI" id="CHEBI:15378"/>
        <dbReference type="ChEBI" id="CHEBI:17544"/>
        <dbReference type="ChEBI" id="CHEBI:30616"/>
        <dbReference type="ChEBI" id="CHEBI:43474"/>
        <dbReference type="ChEBI" id="CHEBI:83144"/>
        <dbReference type="ChEBI" id="CHEBI:83145"/>
        <dbReference type="ChEBI" id="CHEBI:456216"/>
        <dbReference type="EC" id="6.3.4.14"/>
    </reaction>
</comment>
<dbReference type="InterPro" id="IPR011054">
    <property type="entry name" value="Rudment_hybrid_motif"/>
</dbReference>
<evidence type="ECO:0000256" key="7">
    <source>
        <dbReference type="PROSITE-ProRule" id="PRU00409"/>
    </source>
</evidence>
<dbReference type="Pfam" id="PF02785">
    <property type="entry name" value="Biotin_carb_C"/>
    <property type="match status" value="1"/>
</dbReference>
<dbReference type="SUPFAM" id="SSF51246">
    <property type="entry name" value="Rudiment single hybrid motif"/>
    <property type="match status" value="1"/>
</dbReference>
<keyword evidence="3" id="KW-0436">Ligase</keyword>
<comment type="function">
    <text evidence="1">This protein is a component of the acetyl coenzyme A carboxylase complex; first, biotin carboxylase catalyzes the carboxylation of the carrier protein and then the transcarboxylase transfers the carboxyl group to form malonyl-CoA.</text>
</comment>
<reference evidence="10 12" key="1">
    <citation type="submission" date="2016-10" db="EMBL/GenBank/DDBJ databases">
        <authorList>
            <person name="Varghese N."/>
            <person name="Submissions S."/>
        </authorList>
    </citation>
    <scope>NUCLEOTIDE SEQUENCE [LARGE SCALE GENOMIC DNA]</scope>
    <source>
        <strain evidence="10 12">GMCC 1.11211</strain>
    </source>
</reference>
<dbReference type="InterPro" id="IPR051602">
    <property type="entry name" value="ACC_Biotin_Carboxylase"/>
</dbReference>
<dbReference type="EC" id="6.3.4.14" evidence="2"/>
<dbReference type="PROSITE" id="PS00866">
    <property type="entry name" value="CPSASE_1"/>
    <property type="match status" value="1"/>
</dbReference>
<keyword evidence="5 7" id="KW-0067">ATP-binding</keyword>
<gene>
    <name evidence="11" type="ORF">E3O11_08415</name>
    <name evidence="10" type="ORF">SAMN05216274_101228</name>
</gene>
<evidence type="ECO:0000313" key="10">
    <source>
        <dbReference type="EMBL" id="SFH18245.1"/>
    </source>
</evidence>
<dbReference type="GO" id="GO:0004075">
    <property type="term" value="F:biotin carboxylase activity"/>
    <property type="evidence" value="ECO:0007669"/>
    <property type="project" value="UniProtKB-EC"/>
</dbReference>
<dbReference type="Pfam" id="PF02786">
    <property type="entry name" value="CPSase_L_D2"/>
    <property type="match status" value="1"/>
</dbReference>
<reference evidence="11 13" key="2">
    <citation type="submission" date="2019-03" db="EMBL/GenBank/DDBJ databases">
        <title>Genomics of glacier-inhabiting Cryobacterium strains.</title>
        <authorList>
            <person name="Liu Q."/>
            <person name="Xin Y.-H."/>
        </authorList>
    </citation>
    <scope>NUCLEOTIDE SEQUENCE [LARGE SCALE GENOMIC DNA]</scope>
    <source>
        <strain evidence="11 13">Hh34</strain>
    </source>
</reference>
<organism evidence="11 13">
    <name type="scientific">Cryobacterium levicorallinum</name>
    <dbReference type="NCBI Taxonomy" id="995038"/>
    <lineage>
        <taxon>Bacteria</taxon>
        <taxon>Bacillati</taxon>
        <taxon>Actinomycetota</taxon>
        <taxon>Actinomycetes</taxon>
        <taxon>Micrococcales</taxon>
        <taxon>Microbacteriaceae</taxon>
        <taxon>Cryobacterium</taxon>
    </lineage>
</organism>
<keyword evidence="12" id="KW-1185">Reference proteome</keyword>
<accession>A0A1I2XXX1</accession>
<dbReference type="PROSITE" id="PS00867">
    <property type="entry name" value="CPSASE_2"/>
    <property type="match status" value="1"/>
</dbReference>
<dbReference type="SUPFAM" id="SSF52440">
    <property type="entry name" value="PreATP-grasp domain"/>
    <property type="match status" value="1"/>
</dbReference>
<feature type="domain" description="Biotin carboxylation" evidence="9">
    <location>
        <begin position="1"/>
        <end position="446"/>
    </location>
</feature>
<evidence type="ECO:0000256" key="5">
    <source>
        <dbReference type="ARBA" id="ARBA00022840"/>
    </source>
</evidence>
<dbReference type="PROSITE" id="PS50979">
    <property type="entry name" value="BC"/>
    <property type="match status" value="1"/>
</dbReference>
<dbReference type="GO" id="GO:0005524">
    <property type="term" value="F:ATP binding"/>
    <property type="evidence" value="ECO:0007669"/>
    <property type="project" value="UniProtKB-UniRule"/>
</dbReference>
<dbReference type="InterPro" id="IPR011761">
    <property type="entry name" value="ATP-grasp"/>
</dbReference>
<dbReference type="InterPro" id="IPR005482">
    <property type="entry name" value="Biotin_COase_C"/>
</dbReference>
<feature type="domain" description="ATP-grasp" evidence="8">
    <location>
        <begin position="119"/>
        <end position="317"/>
    </location>
</feature>
<evidence type="ECO:0000256" key="1">
    <source>
        <dbReference type="ARBA" id="ARBA00003761"/>
    </source>
</evidence>
<dbReference type="Proteomes" id="UP000199681">
    <property type="component" value="Unassembled WGS sequence"/>
</dbReference>
<evidence type="ECO:0000313" key="12">
    <source>
        <dbReference type="Proteomes" id="UP000199681"/>
    </source>
</evidence>
<dbReference type="Gene3D" id="3.30.470.20">
    <property type="entry name" value="ATP-grasp fold, B domain"/>
    <property type="match status" value="1"/>
</dbReference>
<dbReference type="InterPro" id="IPR016185">
    <property type="entry name" value="PreATP-grasp_dom_sf"/>
</dbReference>
<dbReference type="EMBL" id="SOFE01000014">
    <property type="protein sequence ID" value="TFB85055.1"/>
    <property type="molecule type" value="Genomic_DNA"/>
</dbReference>
<sequence length="452" mass="48888">MRSILIANRGEIAVRIIKACFDENIESVLAVSAADVDSLGAKLADRIVVIGPAAAGESYLSVERVVAAARHANCDALHPGYGFLSERPTLVDACEENGITFIGPPAEVMRRAGDKLQARAVAESIGIPTGKGSPGLTSVEDAIRTAEHLNAYPLLLKASAGGGGRGMTVVRNPDDLSQGFVRSSTEALRAFGDGTLYLEPYIEKARHIEIQILADSQGTVCHLGERDCSAQRRYQKIIEEAPSVGLPDDLIIRIRQAAVDLATALNYVGAATAEFLVDVERNAFVFLEVNARVQVEHPVTEAVSGIDIVREQIRIAQGLPLSFSQEDVSITGHAIECRINAENSRNNFLPNPGLIEEWTMPQGTGIRVDTYAHNGAHVPPYYDSLIAKIIVHATDRQQAVDLMARALAKATVRGVDTTIDLQLDIMRNETFRTQPITTKWLEESFLPARPAA</sequence>
<keyword evidence="4 7" id="KW-0547">Nucleotide-binding</keyword>
<evidence type="ECO:0000256" key="6">
    <source>
        <dbReference type="ARBA" id="ARBA00048600"/>
    </source>
</evidence>
<evidence type="ECO:0000256" key="2">
    <source>
        <dbReference type="ARBA" id="ARBA00013263"/>
    </source>
</evidence>
<evidence type="ECO:0000259" key="8">
    <source>
        <dbReference type="PROSITE" id="PS50975"/>
    </source>
</evidence>
<evidence type="ECO:0000313" key="13">
    <source>
        <dbReference type="Proteomes" id="UP000297963"/>
    </source>
</evidence>
<dbReference type="InterPro" id="IPR005481">
    <property type="entry name" value="BC-like_N"/>
</dbReference>
<evidence type="ECO:0000313" key="11">
    <source>
        <dbReference type="EMBL" id="TFB85055.1"/>
    </source>
</evidence>
<dbReference type="PANTHER" id="PTHR48095:SF2">
    <property type="entry name" value="BIOTIN CARBOXYLASE, CHLOROPLASTIC"/>
    <property type="match status" value="1"/>
</dbReference>
<dbReference type="InterPro" id="IPR005479">
    <property type="entry name" value="CPAse_ATP-bd"/>
</dbReference>
<dbReference type="SUPFAM" id="SSF56059">
    <property type="entry name" value="Glutathione synthetase ATP-binding domain-like"/>
    <property type="match status" value="1"/>
</dbReference>
<dbReference type="GO" id="GO:0046872">
    <property type="term" value="F:metal ion binding"/>
    <property type="evidence" value="ECO:0007669"/>
    <property type="project" value="InterPro"/>
</dbReference>
<dbReference type="PROSITE" id="PS50975">
    <property type="entry name" value="ATP_GRASP"/>
    <property type="match status" value="1"/>
</dbReference>
<evidence type="ECO:0000256" key="3">
    <source>
        <dbReference type="ARBA" id="ARBA00022598"/>
    </source>
</evidence>
<evidence type="ECO:0000256" key="4">
    <source>
        <dbReference type="ARBA" id="ARBA00022741"/>
    </source>
</evidence>
<dbReference type="Proteomes" id="UP000297963">
    <property type="component" value="Unassembled WGS sequence"/>
</dbReference>
<proteinExistence type="predicted"/>
<dbReference type="AlphaFoldDB" id="A0A1I2XXX1"/>
<evidence type="ECO:0000259" key="9">
    <source>
        <dbReference type="PROSITE" id="PS50979"/>
    </source>
</evidence>
<name>A0A1I2XXX1_9MICO</name>
<protein>
    <recommendedName>
        <fullName evidence="2">biotin carboxylase</fullName>
        <ecNumber evidence="2">6.3.4.14</ecNumber>
    </recommendedName>
</protein>
<comment type="caution">
    <text evidence="11">The sequence shown here is derived from an EMBL/GenBank/DDBJ whole genome shotgun (WGS) entry which is preliminary data.</text>
</comment>
<dbReference type="EMBL" id="FOPW01000001">
    <property type="protein sequence ID" value="SFH18245.1"/>
    <property type="molecule type" value="Genomic_DNA"/>
</dbReference>
<dbReference type="RefSeq" id="WP_092448043.1">
    <property type="nucleotide sequence ID" value="NZ_BKAC01000003.1"/>
</dbReference>
<dbReference type="InterPro" id="IPR011764">
    <property type="entry name" value="Biotin_carboxylation_dom"/>
</dbReference>